<feature type="region of interest" description="Disordered" evidence="1">
    <location>
        <begin position="31"/>
        <end position="78"/>
    </location>
</feature>
<evidence type="ECO:0000313" key="5">
    <source>
        <dbReference type="Proteomes" id="UP000476064"/>
    </source>
</evidence>
<name>A0A6C0FWQ0_9BACL</name>
<dbReference type="AlphaFoldDB" id="A0A6C0FWQ0"/>
<reference evidence="4 5" key="1">
    <citation type="submission" date="2020-01" db="EMBL/GenBank/DDBJ databases">
        <title>Paenibacillus sp. nov., isolated from tomato rhizosphere.</title>
        <authorList>
            <person name="Weon H.-Y."/>
            <person name="Lee S.A."/>
        </authorList>
    </citation>
    <scope>NUCLEOTIDE SEQUENCE [LARGE SCALE GENOMIC DNA]</scope>
    <source>
        <strain evidence="4 5">12200R-189</strain>
    </source>
</reference>
<evidence type="ECO:0000256" key="1">
    <source>
        <dbReference type="SAM" id="MobiDB-lite"/>
    </source>
</evidence>
<dbReference type="InterPro" id="IPR022627">
    <property type="entry name" value="DUF3502"/>
</dbReference>
<dbReference type="SUPFAM" id="SSF53850">
    <property type="entry name" value="Periplasmic binding protein-like II"/>
    <property type="match status" value="1"/>
</dbReference>
<evidence type="ECO:0000259" key="3">
    <source>
        <dbReference type="Pfam" id="PF12010"/>
    </source>
</evidence>
<evidence type="ECO:0000313" key="4">
    <source>
        <dbReference type="EMBL" id="QHT61157.1"/>
    </source>
</evidence>
<organism evidence="4 5">
    <name type="scientific">Paenibacillus lycopersici</name>
    <dbReference type="NCBI Taxonomy" id="2704462"/>
    <lineage>
        <taxon>Bacteria</taxon>
        <taxon>Bacillati</taxon>
        <taxon>Bacillota</taxon>
        <taxon>Bacilli</taxon>
        <taxon>Bacillales</taxon>
        <taxon>Paenibacillaceae</taxon>
        <taxon>Paenibacillus</taxon>
    </lineage>
</organism>
<dbReference type="RefSeq" id="WP_162357596.1">
    <property type="nucleotide sequence ID" value="NZ_CP048209.1"/>
</dbReference>
<keyword evidence="2" id="KW-0732">Signal</keyword>
<feature type="chain" id="PRO_5039629354" evidence="2">
    <location>
        <begin position="25"/>
        <end position="547"/>
    </location>
</feature>
<feature type="signal peptide" evidence="2">
    <location>
        <begin position="1"/>
        <end position="24"/>
    </location>
</feature>
<gene>
    <name evidence="4" type="ORF">GXP70_15130</name>
</gene>
<feature type="compositionally biased region" description="Low complexity" evidence="1">
    <location>
        <begin position="42"/>
        <end position="69"/>
    </location>
</feature>
<keyword evidence="5" id="KW-1185">Reference proteome</keyword>
<evidence type="ECO:0000256" key="2">
    <source>
        <dbReference type="SAM" id="SignalP"/>
    </source>
</evidence>
<dbReference type="Proteomes" id="UP000476064">
    <property type="component" value="Chromosome"/>
</dbReference>
<dbReference type="Gene3D" id="3.40.190.10">
    <property type="entry name" value="Periplasmic binding protein-like II"/>
    <property type="match status" value="2"/>
</dbReference>
<feature type="domain" description="DUF3502" evidence="3">
    <location>
        <begin position="475"/>
        <end position="541"/>
    </location>
</feature>
<dbReference type="KEGG" id="plyc:GXP70_15130"/>
<proteinExistence type="predicted"/>
<dbReference type="PROSITE" id="PS51257">
    <property type="entry name" value="PROKAR_LIPOPROTEIN"/>
    <property type="match status" value="1"/>
</dbReference>
<dbReference type="Pfam" id="PF12010">
    <property type="entry name" value="DUF3502"/>
    <property type="match status" value="1"/>
</dbReference>
<sequence length="547" mass="59595">MNKRFKSMRLGLAVVLCLSVILSACSNNGNGGGNKTADDSTSKNANAANADKNAAAASGNNAGGTTNASKDADDNADTPKLDKVTLRFVLLGEAPKDNDAVMAEVNKKLEADINATIELTYIPFADINTKYPLVLASPQDWDVIYGNINYGSNASKGGYHEIAMDDVNKYMPLTAQATSDGQWADALVNGKIYMIPQTFKELDVGTGFYREDLRKKYNVPEIKTFKDLGAYFQAIKDNEKGMLPVDGSATDIQGIFGGLMKNYVIREAPYLTGFFPDDPSYTITGLFDDDFKAKFIEAAKTMKEWADKGLLPKNAFAQKTAAADLAKAGKSGYWANAFENYAQYSSDMIAKGWELGAVNNLTDSGVVMTRPATGNGFSISPKTSNYERALMAIDLLHQDKAYNMLLAFGIEGKNYTINADGKLVVAQADPNPYPMYGAGWWSNNRDQWPPLESYTQQYIDTKNALLEKAQPYLLNGFNIDTTNIKTELANITNIDKQYSAPIQLGLVKDVDAAVADLIARYKKAGAEKVIDEVKKQAAAFVASKQIK</sequence>
<dbReference type="EMBL" id="CP048209">
    <property type="protein sequence ID" value="QHT61157.1"/>
    <property type="molecule type" value="Genomic_DNA"/>
</dbReference>
<protein>
    <submittedName>
        <fullName evidence="4">ABC transporter substrate-binding protein</fullName>
    </submittedName>
</protein>
<accession>A0A6C0FWQ0</accession>